<gene>
    <name evidence="9" type="ORF">MCOR_13847</name>
</gene>
<dbReference type="CDD" id="cd16457">
    <property type="entry name" value="RING-H2_BRAP2"/>
    <property type="match status" value="1"/>
</dbReference>
<dbReference type="InterPro" id="IPR011422">
    <property type="entry name" value="BRAP2/ETP1_RRM"/>
</dbReference>
<feature type="domain" description="UBP-type" evidence="8">
    <location>
        <begin position="321"/>
        <end position="418"/>
    </location>
</feature>
<proteinExistence type="predicted"/>
<dbReference type="PROSITE" id="PS50271">
    <property type="entry name" value="ZF_UBP"/>
    <property type="match status" value="1"/>
</dbReference>
<dbReference type="Pfam" id="PF13639">
    <property type="entry name" value="zf-RING_2"/>
    <property type="match status" value="1"/>
</dbReference>
<dbReference type="PANTHER" id="PTHR24007">
    <property type="entry name" value="BRCA1-ASSOCIATED PROTEIN"/>
    <property type="match status" value="1"/>
</dbReference>
<sequence>MSESISLCILRLEIENDHEIPKSFNYCASDLHTANIESRDRASYASVVNTSGPNSSIEKSPVELNLTCRGQRGFTDFTIESYFSVNFETKSEMKAAEDKTDRHTEDFRPIKDGQSPGPSSDDHRPGSSQSTRPKSHTPPLKSPHMIHFYSGNPMVEKTRGILHLYKDNQITSLKSGVPRSELICMVAVPAAYTIHDLLNFTAAVHEGIEYLRIVRDSTPNQYMVLVKFRTQKLADEFFNTYNNVTYNSIEPDICLLTYVAKMETLKEEEDVSLPVPGLTELPNCPVCLERMDESVDGILTILCNHAFHMKCLAQWGDTSCPVCRYLQTPEEVVDNRCMTCGSQESLWICLICGNIGCGRYTGQHAHRLVQNKGDGKLVEVDEGGRVVHEEKIDSLALEYTYLLTSQLESQRLYFEEKMNQIEENGKLTAQELDHRLQKEREVNEDIQLKLRETEKDKHSMDKKCNHLHTRLTKVLSELQEEKQMNKCLLENQQVWQKKVQNLESQVRDLTCTKEKEINELREQLRDVMFYLEAQQKLSSATEISQEEIQDGKVIVGASGNTSSPISRRGRKKDR</sequence>
<keyword evidence="9" id="KW-0808">Transferase</keyword>
<feature type="compositionally biased region" description="Basic and acidic residues" evidence="6">
    <location>
        <begin position="91"/>
        <end position="111"/>
    </location>
</feature>
<dbReference type="AlphaFoldDB" id="A0A6J8B4R9"/>
<feature type="coiled-coil region" evidence="5">
    <location>
        <begin position="429"/>
        <end position="519"/>
    </location>
</feature>
<keyword evidence="9" id="KW-0012">Acyltransferase</keyword>
<dbReference type="InterPro" id="IPR047243">
    <property type="entry name" value="RING-H2_BRAP2"/>
</dbReference>
<dbReference type="InterPro" id="IPR013083">
    <property type="entry name" value="Znf_RING/FYVE/PHD"/>
</dbReference>
<feature type="region of interest" description="Disordered" evidence="6">
    <location>
        <begin position="550"/>
        <end position="574"/>
    </location>
</feature>
<evidence type="ECO:0000256" key="5">
    <source>
        <dbReference type="SAM" id="Coils"/>
    </source>
</evidence>
<evidence type="ECO:0000259" key="7">
    <source>
        <dbReference type="PROSITE" id="PS50089"/>
    </source>
</evidence>
<dbReference type="PANTHER" id="PTHR24007:SF7">
    <property type="entry name" value="BRCA1-ASSOCIATED PROTEIN"/>
    <property type="match status" value="1"/>
</dbReference>
<evidence type="ECO:0000313" key="9">
    <source>
        <dbReference type="EMBL" id="CAC5377539.1"/>
    </source>
</evidence>
<dbReference type="GO" id="GO:0008270">
    <property type="term" value="F:zinc ion binding"/>
    <property type="evidence" value="ECO:0007669"/>
    <property type="project" value="UniProtKB-KW"/>
</dbReference>
<dbReference type="InterPro" id="IPR001607">
    <property type="entry name" value="Znf_UBP"/>
</dbReference>
<protein>
    <submittedName>
        <fullName evidence="9">BRAP</fullName>
        <ecNumber evidence="9">2.3.2.27</ecNumber>
    </submittedName>
</protein>
<dbReference type="InterPro" id="IPR001841">
    <property type="entry name" value="Znf_RING"/>
</dbReference>
<dbReference type="OrthoDB" id="273556at2759"/>
<reference evidence="9 10" key="1">
    <citation type="submission" date="2020-06" db="EMBL/GenBank/DDBJ databases">
        <authorList>
            <person name="Li R."/>
            <person name="Bekaert M."/>
        </authorList>
    </citation>
    <scope>NUCLEOTIDE SEQUENCE [LARGE SCALE GENOMIC DNA]</scope>
    <source>
        <strain evidence="10">wild</strain>
    </source>
</reference>
<dbReference type="EC" id="2.3.2.27" evidence="9"/>
<dbReference type="InterPro" id="IPR034932">
    <property type="entry name" value="BRAP2_RRM"/>
</dbReference>
<evidence type="ECO:0000256" key="1">
    <source>
        <dbReference type="ARBA" id="ARBA00022723"/>
    </source>
</evidence>
<keyword evidence="1" id="KW-0479">Metal-binding</keyword>
<name>A0A6J8B4R9_MYTCO</name>
<dbReference type="GO" id="GO:0016567">
    <property type="term" value="P:protein ubiquitination"/>
    <property type="evidence" value="ECO:0007669"/>
    <property type="project" value="TreeGrafter"/>
</dbReference>
<organism evidence="9 10">
    <name type="scientific">Mytilus coruscus</name>
    <name type="common">Sea mussel</name>
    <dbReference type="NCBI Taxonomy" id="42192"/>
    <lineage>
        <taxon>Eukaryota</taxon>
        <taxon>Metazoa</taxon>
        <taxon>Spiralia</taxon>
        <taxon>Lophotrochozoa</taxon>
        <taxon>Mollusca</taxon>
        <taxon>Bivalvia</taxon>
        <taxon>Autobranchia</taxon>
        <taxon>Pteriomorphia</taxon>
        <taxon>Mytilida</taxon>
        <taxon>Mytiloidea</taxon>
        <taxon>Mytilidae</taxon>
        <taxon>Mytilinae</taxon>
        <taxon>Mytilus</taxon>
    </lineage>
</organism>
<keyword evidence="5" id="KW-0175">Coiled coil</keyword>
<keyword evidence="10" id="KW-1185">Reference proteome</keyword>
<evidence type="ECO:0000256" key="4">
    <source>
        <dbReference type="PROSITE-ProRule" id="PRU00502"/>
    </source>
</evidence>
<dbReference type="Gene3D" id="3.30.40.10">
    <property type="entry name" value="Zinc/RING finger domain, C3HC4 (zinc finger)"/>
    <property type="match status" value="2"/>
</dbReference>
<dbReference type="PROSITE" id="PS50089">
    <property type="entry name" value="ZF_RING_2"/>
    <property type="match status" value="1"/>
</dbReference>
<feature type="region of interest" description="Disordered" evidence="6">
    <location>
        <begin position="91"/>
        <end position="147"/>
    </location>
</feature>
<dbReference type="GO" id="GO:0007265">
    <property type="term" value="P:Ras protein signal transduction"/>
    <property type="evidence" value="ECO:0007669"/>
    <property type="project" value="TreeGrafter"/>
</dbReference>
<dbReference type="SMART" id="SM00184">
    <property type="entry name" value="RING"/>
    <property type="match status" value="1"/>
</dbReference>
<keyword evidence="2 4" id="KW-0863">Zinc-finger</keyword>
<dbReference type="Proteomes" id="UP000507470">
    <property type="component" value="Unassembled WGS sequence"/>
</dbReference>
<accession>A0A6J8B4R9</accession>
<evidence type="ECO:0000313" key="10">
    <source>
        <dbReference type="Proteomes" id="UP000507470"/>
    </source>
</evidence>
<feature type="domain" description="RING-type" evidence="7">
    <location>
        <begin position="284"/>
        <end position="324"/>
    </location>
</feature>
<dbReference type="GO" id="GO:0005737">
    <property type="term" value="C:cytoplasm"/>
    <property type="evidence" value="ECO:0007669"/>
    <property type="project" value="TreeGrafter"/>
</dbReference>
<keyword evidence="3" id="KW-0862">Zinc</keyword>
<dbReference type="SMART" id="SM00290">
    <property type="entry name" value="ZnF_UBP"/>
    <property type="match status" value="1"/>
</dbReference>
<dbReference type="Pfam" id="PF02148">
    <property type="entry name" value="zf-UBP"/>
    <property type="match status" value="1"/>
</dbReference>
<evidence type="ECO:0000256" key="3">
    <source>
        <dbReference type="ARBA" id="ARBA00022833"/>
    </source>
</evidence>
<dbReference type="Pfam" id="PF07576">
    <property type="entry name" value="BRAP2"/>
    <property type="match status" value="1"/>
</dbReference>
<evidence type="ECO:0000259" key="8">
    <source>
        <dbReference type="PROSITE" id="PS50271"/>
    </source>
</evidence>
<dbReference type="EMBL" id="CACVKT020002379">
    <property type="protein sequence ID" value="CAC5377539.1"/>
    <property type="molecule type" value="Genomic_DNA"/>
</dbReference>
<dbReference type="GO" id="GO:0061630">
    <property type="term" value="F:ubiquitin protein ligase activity"/>
    <property type="evidence" value="ECO:0007669"/>
    <property type="project" value="UniProtKB-EC"/>
</dbReference>
<evidence type="ECO:0000256" key="6">
    <source>
        <dbReference type="SAM" id="MobiDB-lite"/>
    </source>
</evidence>
<dbReference type="SUPFAM" id="SSF57850">
    <property type="entry name" value="RING/U-box"/>
    <property type="match status" value="2"/>
</dbReference>
<evidence type="ECO:0000256" key="2">
    <source>
        <dbReference type="ARBA" id="ARBA00022771"/>
    </source>
</evidence>
<dbReference type="CDD" id="cd12718">
    <property type="entry name" value="RRM_BRAP2"/>
    <property type="match status" value="1"/>
</dbReference>